<dbReference type="EMBL" id="JBEWTB010000002">
    <property type="protein sequence ID" value="MET4756896.1"/>
    <property type="molecule type" value="Genomic_DNA"/>
</dbReference>
<dbReference type="PANTHER" id="PTHR37529:SF1">
    <property type="entry name" value="TRANSPOSASE INSG FOR INSERTION SEQUENCE ELEMENT IS4-RELATED"/>
    <property type="match status" value="1"/>
</dbReference>
<evidence type="ECO:0000313" key="2">
    <source>
        <dbReference type="EMBL" id="MET4756896.1"/>
    </source>
</evidence>
<feature type="domain" description="Transposase IS4-like" evidence="1">
    <location>
        <begin position="6"/>
        <end position="184"/>
    </location>
</feature>
<dbReference type="PANTHER" id="PTHR37529">
    <property type="entry name" value="TRANSPOSASE INSG FOR INSERTION SEQUENCE ELEMENT IS4-RELATED"/>
    <property type="match status" value="1"/>
</dbReference>
<dbReference type="Proteomes" id="UP001549366">
    <property type="component" value="Unassembled WGS sequence"/>
</dbReference>
<evidence type="ECO:0000313" key="3">
    <source>
        <dbReference type="Proteomes" id="UP001549366"/>
    </source>
</evidence>
<accession>A0ABV2SGJ2</accession>
<keyword evidence="3" id="KW-1185">Reference proteome</keyword>
<protein>
    <recommendedName>
        <fullName evidence="1">Transposase IS4-like domain-containing protein</fullName>
    </recommendedName>
</protein>
<dbReference type="Pfam" id="PF01609">
    <property type="entry name" value="DDE_Tnp_1"/>
    <property type="match status" value="1"/>
</dbReference>
<evidence type="ECO:0000259" key="1">
    <source>
        <dbReference type="Pfam" id="PF01609"/>
    </source>
</evidence>
<reference evidence="2 3" key="1">
    <citation type="submission" date="2024-06" db="EMBL/GenBank/DDBJ databases">
        <title>Genomic Encyclopedia of Type Strains, Phase V (KMG-V): Genome sequencing to study the core and pangenomes of soil and plant-associated prokaryotes.</title>
        <authorList>
            <person name="Whitman W."/>
        </authorList>
    </citation>
    <scope>NUCLEOTIDE SEQUENCE [LARGE SCALE GENOMIC DNA]</scope>
    <source>
        <strain evidence="2 3">NE40</strain>
    </source>
</reference>
<dbReference type="SUPFAM" id="SSF53098">
    <property type="entry name" value="Ribonuclease H-like"/>
    <property type="match status" value="1"/>
</dbReference>
<sequence length="262" mass="30009">MGSGSVLGYAVAPFQGKQTGEVALSRQLLGHLKANDIVLGDAIFENYFLIALLQLGDIDAVFEKNGARHVDFRQCSQKLGKKDGLIRLEKPPRPDWMDREYYDHWVPDELMIRVVKNKKRVIVTTLLDDDKYPRSEIISLYLARWHIELDLRSIKCLMKMDILRCKTPEMVRKEITVHLLVYNLIRALMAQAATELKKQAREMSFKAAQEAMQELHVPLLQADISSLPKLVRQMIKIVSEHIVGNRPGRSEPRAVLIFSSYT</sequence>
<comment type="caution">
    <text evidence="2">The sequence shown here is derived from an EMBL/GenBank/DDBJ whole genome shotgun (WGS) entry which is preliminary data.</text>
</comment>
<organism evidence="2 3">
    <name type="scientific">Endozoicomonas lisbonensis</name>
    <dbReference type="NCBI Taxonomy" id="3120522"/>
    <lineage>
        <taxon>Bacteria</taxon>
        <taxon>Pseudomonadati</taxon>
        <taxon>Pseudomonadota</taxon>
        <taxon>Gammaproteobacteria</taxon>
        <taxon>Oceanospirillales</taxon>
        <taxon>Endozoicomonadaceae</taxon>
        <taxon>Endozoicomonas</taxon>
    </lineage>
</organism>
<name>A0ABV2SGJ2_9GAMM</name>
<dbReference type="InterPro" id="IPR002559">
    <property type="entry name" value="Transposase_11"/>
</dbReference>
<gene>
    <name evidence="2" type="ORF">V5J35_002088</name>
</gene>
<proteinExistence type="predicted"/>
<dbReference type="InterPro" id="IPR012337">
    <property type="entry name" value="RNaseH-like_sf"/>
</dbReference>